<evidence type="ECO:0000256" key="1">
    <source>
        <dbReference type="ARBA" id="ARBA00022801"/>
    </source>
</evidence>
<dbReference type="GO" id="GO:0009253">
    <property type="term" value="P:peptidoglycan catabolic process"/>
    <property type="evidence" value="ECO:0007669"/>
    <property type="project" value="InterPro"/>
</dbReference>
<keyword evidence="1 3" id="KW-0378">Hydrolase</keyword>
<accession>A0AAE3AZH2</accession>
<dbReference type="PANTHER" id="PTHR30404:SF0">
    <property type="entry name" value="N-ACETYLMURAMOYL-L-ALANINE AMIDASE AMIC"/>
    <property type="match status" value="1"/>
</dbReference>
<dbReference type="Proteomes" id="UP001199355">
    <property type="component" value="Unassembled WGS sequence"/>
</dbReference>
<protein>
    <submittedName>
        <fullName evidence="3">N-acetylmuramoyl-L-alanine amidase</fullName>
        <ecNumber evidence="3">3.5.1.28</ecNumber>
    </submittedName>
</protein>
<dbReference type="EMBL" id="JAJEQF010000039">
    <property type="protein sequence ID" value="MCC2168560.1"/>
    <property type="molecule type" value="Genomic_DNA"/>
</dbReference>
<dbReference type="InterPro" id="IPR002508">
    <property type="entry name" value="MurNAc-LAA_cat"/>
</dbReference>
<dbReference type="Pfam" id="PF01520">
    <property type="entry name" value="Amidase_3"/>
    <property type="match status" value="1"/>
</dbReference>
<dbReference type="RefSeq" id="WP_308728766.1">
    <property type="nucleotide sequence ID" value="NZ_JAJEQF010000039.1"/>
</dbReference>
<keyword evidence="4" id="KW-1185">Reference proteome</keyword>
<reference evidence="3 4" key="1">
    <citation type="submission" date="2021-10" db="EMBL/GenBank/DDBJ databases">
        <title>Anaerobic single-cell dispensing facilitates the cultivation of human gut bacteria.</title>
        <authorList>
            <person name="Afrizal A."/>
        </authorList>
    </citation>
    <scope>NUCLEOTIDE SEQUENCE [LARGE SCALE GENOMIC DNA]</scope>
    <source>
        <strain evidence="3 4">CLA-AA-H244</strain>
    </source>
</reference>
<evidence type="ECO:0000313" key="4">
    <source>
        <dbReference type="Proteomes" id="UP001199355"/>
    </source>
</evidence>
<feature type="domain" description="MurNAc-LAA" evidence="2">
    <location>
        <begin position="122"/>
        <end position="234"/>
    </location>
</feature>
<dbReference type="CDD" id="cd02696">
    <property type="entry name" value="MurNAc-LAA"/>
    <property type="match status" value="1"/>
</dbReference>
<dbReference type="EC" id="3.5.1.28" evidence="3"/>
<gene>
    <name evidence="3" type="ORF">LKD45_12815</name>
</gene>
<comment type="caution">
    <text evidence="3">The sequence shown here is derived from an EMBL/GenBank/DDBJ whole genome shotgun (WGS) entry which is preliminary data.</text>
</comment>
<dbReference type="PANTHER" id="PTHR30404">
    <property type="entry name" value="N-ACETYLMURAMOYL-L-ALANINE AMIDASE"/>
    <property type="match status" value="1"/>
</dbReference>
<evidence type="ECO:0000259" key="2">
    <source>
        <dbReference type="SMART" id="SM00646"/>
    </source>
</evidence>
<organism evidence="3 4">
    <name type="scientific">Gallintestinimicrobium propionicum</name>
    <dbReference type="NCBI Taxonomy" id="2981770"/>
    <lineage>
        <taxon>Bacteria</taxon>
        <taxon>Bacillati</taxon>
        <taxon>Bacillota</taxon>
        <taxon>Clostridia</taxon>
        <taxon>Lachnospirales</taxon>
        <taxon>Lachnospiraceae</taxon>
        <taxon>Gallintestinimicrobium</taxon>
    </lineage>
</organism>
<sequence length="242" mass="26950">MGRKEMQSLFSLITAAVFFTAAFFTGRQAAVLTGKFRAEREQSVQSRTKYCVVVDAGHGGDDPGKIGTAGTLEKEINLAIAKRLEALLKQADVAVVMTRTDNNGLYDENASGKKVQDMKRRVSMMEEAKADLAVSIHQNSYPDPAIKGAQVFYYTSSVEGKQLAKRLQERLVKGLDPQNHRQAKANDSYYLLKKTACPIVIVECGFLSNPQEEALLTDSVYQERVAWNIFMGIMQELKMQKE</sequence>
<name>A0AAE3AZH2_9FIRM</name>
<dbReference type="SMART" id="SM00646">
    <property type="entry name" value="Ami_3"/>
    <property type="match status" value="1"/>
</dbReference>
<evidence type="ECO:0000313" key="3">
    <source>
        <dbReference type="EMBL" id="MCC2168560.1"/>
    </source>
</evidence>
<dbReference type="SUPFAM" id="SSF53187">
    <property type="entry name" value="Zn-dependent exopeptidases"/>
    <property type="match status" value="1"/>
</dbReference>
<dbReference type="AlphaFoldDB" id="A0AAE3AZH2"/>
<proteinExistence type="predicted"/>
<dbReference type="Gene3D" id="3.40.630.40">
    <property type="entry name" value="Zn-dependent exopeptidases"/>
    <property type="match status" value="1"/>
</dbReference>
<dbReference type="InterPro" id="IPR050695">
    <property type="entry name" value="N-acetylmuramoyl_amidase_3"/>
</dbReference>
<dbReference type="GO" id="GO:0008745">
    <property type="term" value="F:N-acetylmuramoyl-L-alanine amidase activity"/>
    <property type="evidence" value="ECO:0007669"/>
    <property type="project" value="UniProtKB-EC"/>
</dbReference>
<dbReference type="GO" id="GO:0030288">
    <property type="term" value="C:outer membrane-bounded periplasmic space"/>
    <property type="evidence" value="ECO:0007669"/>
    <property type="project" value="TreeGrafter"/>
</dbReference>